<dbReference type="InterPro" id="IPR004875">
    <property type="entry name" value="DDE_SF_endonuclease_dom"/>
</dbReference>
<accession>A0A1X7U684</accession>
<proteinExistence type="predicted"/>
<feature type="domain" description="DDE-1" evidence="1">
    <location>
        <begin position="137"/>
        <end position="277"/>
    </location>
</feature>
<protein>
    <recommendedName>
        <fullName evidence="1">DDE-1 domain-containing protein</fullName>
    </recommendedName>
</protein>
<dbReference type="AlphaFoldDB" id="A0A1X7U684"/>
<name>A0A1X7U684_AMPQE</name>
<dbReference type="eggNOG" id="KOG3105">
    <property type="taxonomic scope" value="Eukaryota"/>
</dbReference>
<dbReference type="EnsemblMetazoa" id="Aqu2.1.22971_001">
    <property type="protein sequence ID" value="Aqu2.1.22971_001"/>
    <property type="gene ID" value="Aqu2.1.22971"/>
</dbReference>
<dbReference type="InParanoid" id="A0A1X7U684"/>
<dbReference type="OrthoDB" id="6097312at2759"/>
<dbReference type="GO" id="GO:0003676">
    <property type="term" value="F:nucleic acid binding"/>
    <property type="evidence" value="ECO:0007669"/>
    <property type="project" value="InterPro"/>
</dbReference>
<evidence type="ECO:0000313" key="2">
    <source>
        <dbReference type="EnsemblMetazoa" id="Aqu2.1.22971_001"/>
    </source>
</evidence>
<sequence>LDKYLQEIIKEMRCRGTPIGSTIVAVARGILLKHNREMMEKFGGSLKPNKSWAKQVLWRIGFSKRRANSKAKILPDTFDLIKEQYLIDIKSVVCFEEIPDPLIINWDQTALKLAPSSNWTMKKRGTKRVEIAAIDDKRQITAVFGALLSGDFLPVQLIFTGKTSKCLPKVDFPLDWDITCTANHWSNETTMLRYIDHIIIPYVHNIRSRLQQSPKHPAMVIFKVFKGQFVEALFKKLEENNIIYVIVPANCTDKLQPLDLSINKPAKDYMKTKFQEWYGDIICKQLDDQIHEEVDMKLSTMKPIVSHRMIDM</sequence>
<evidence type="ECO:0000259" key="1">
    <source>
        <dbReference type="Pfam" id="PF03184"/>
    </source>
</evidence>
<organism evidence="2">
    <name type="scientific">Amphimedon queenslandica</name>
    <name type="common">Sponge</name>
    <dbReference type="NCBI Taxonomy" id="400682"/>
    <lineage>
        <taxon>Eukaryota</taxon>
        <taxon>Metazoa</taxon>
        <taxon>Porifera</taxon>
        <taxon>Demospongiae</taxon>
        <taxon>Heteroscleromorpha</taxon>
        <taxon>Haplosclerida</taxon>
        <taxon>Niphatidae</taxon>
        <taxon>Amphimedon</taxon>
    </lineage>
</organism>
<reference evidence="2" key="1">
    <citation type="submission" date="2017-05" db="UniProtKB">
        <authorList>
            <consortium name="EnsemblMetazoa"/>
        </authorList>
    </citation>
    <scope>IDENTIFICATION</scope>
</reference>
<dbReference type="Pfam" id="PF03184">
    <property type="entry name" value="DDE_1"/>
    <property type="match status" value="1"/>
</dbReference>